<feature type="non-terminal residue" evidence="10">
    <location>
        <position position="340"/>
    </location>
</feature>
<evidence type="ECO:0000313" key="11">
    <source>
        <dbReference type="Proteomes" id="UP000184040"/>
    </source>
</evidence>
<gene>
    <name evidence="10" type="ORF">SAMN04488012_1266</name>
</gene>
<keyword evidence="3 8" id="KW-0813">Transport</keyword>
<evidence type="ECO:0000256" key="2">
    <source>
        <dbReference type="ARBA" id="ARBA00010100"/>
    </source>
</evidence>
<dbReference type="Pfam" id="PF02652">
    <property type="entry name" value="Lactate_perm"/>
    <property type="match status" value="1"/>
</dbReference>
<dbReference type="Proteomes" id="UP000184040">
    <property type="component" value="Unassembled WGS sequence"/>
</dbReference>
<feature type="transmembrane region" description="Helical" evidence="8">
    <location>
        <begin position="174"/>
        <end position="197"/>
    </location>
</feature>
<dbReference type="GO" id="GO:0015295">
    <property type="term" value="F:solute:proton symporter activity"/>
    <property type="evidence" value="ECO:0007669"/>
    <property type="project" value="TreeGrafter"/>
</dbReference>
<comment type="function">
    <text evidence="8">Uptake of L-lactate across the membrane. Can also transport D-lactate and glycolate.</text>
</comment>
<keyword evidence="5 8" id="KW-0812">Transmembrane</keyword>
<evidence type="ECO:0000256" key="5">
    <source>
        <dbReference type="ARBA" id="ARBA00022692"/>
    </source>
</evidence>
<dbReference type="RefSeq" id="WP_175550338.1">
    <property type="nucleotide sequence ID" value="NZ_FQZA01000026.1"/>
</dbReference>
<proteinExistence type="inferred from homology"/>
<dbReference type="EMBL" id="FQZA01000026">
    <property type="protein sequence ID" value="SHJ81649.1"/>
    <property type="molecule type" value="Genomic_DNA"/>
</dbReference>
<evidence type="ECO:0000256" key="7">
    <source>
        <dbReference type="ARBA" id="ARBA00023136"/>
    </source>
</evidence>
<keyword evidence="7 8" id="KW-0472">Membrane</keyword>
<comment type="similarity">
    <text evidence="2 8">Belongs to the lactate permease family.</text>
</comment>
<dbReference type="PANTHER" id="PTHR30003">
    <property type="entry name" value="L-LACTATE PERMEASE"/>
    <property type="match status" value="1"/>
</dbReference>
<keyword evidence="6 8" id="KW-1133">Transmembrane helix</keyword>
<protein>
    <recommendedName>
        <fullName evidence="8">L-lactate permease</fullName>
    </recommendedName>
</protein>
<evidence type="ECO:0000259" key="9">
    <source>
        <dbReference type="Pfam" id="PF12680"/>
    </source>
</evidence>
<evidence type="ECO:0000256" key="8">
    <source>
        <dbReference type="RuleBase" id="RU365092"/>
    </source>
</evidence>
<dbReference type="InterPro" id="IPR037401">
    <property type="entry name" value="SnoaL-like"/>
</dbReference>
<dbReference type="InterPro" id="IPR032710">
    <property type="entry name" value="NTF2-like_dom_sf"/>
</dbReference>
<evidence type="ECO:0000256" key="6">
    <source>
        <dbReference type="ARBA" id="ARBA00022989"/>
    </source>
</evidence>
<dbReference type="GO" id="GO:0015129">
    <property type="term" value="F:lactate transmembrane transporter activity"/>
    <property type="evidence" value="ECO:0007669"/>
    <property type="project" value="UniProtKB-UniRule"/>
</dbReference>
<dbReference type="GO" id="GO:0005886">
    <property type="term" value="C:plasma membrane"/>
    <property type="evidence" value="ECO:0007669"/>
    <property type="project" value="UniProtKB-SubCell"/>
</dbReference>
<dbReference type="PANTHER" id="PTHR30003:SF0">
    <property type="entry name" value="GLYCOLATE PERMEASE GLCA-RELATED"/>
    <property type="match status" value="1"/>
</dbReference>
<keyword evidence="8" id="KW-0997">Cell inner membrane</keyword>
<feature type="transmembrane region" description="Helical" evidence="8">
    <location>
        <begin position="134"/>
        <end position="154"/>
    </location>
</feature>
<evidence type="ECO:0000256" key="1">
    <source>
        <dbReference type="ARBA" id="ARBA00004651"/>
    </source>
</evidence>
<dbReference type="SUPFAM" id="SSF54427">
    <property type="entry name" value="NTF2-like"/>
    <property type="match status" value="1"/>
</dbReference>
<evidence type="ECO:0000256" key="3">
    <source>
        <dbReference type="ARBA" id="ARBA00022448"/>
    </source>
</evidence>
<dbReference type="InterPro" id="IPR003804">
    <property type="entry name" value="Lactate_perm"/>
</dbReference>
<feature type="transmembrane region" description="Helical" evidence="8">
    <location>
        <begin position="96"/>
        <end position="113"/>
    </location>
</feature>
<feature type="domain" description="SnoaL-like" evidence="9">
    <location>
        <begin position="25"/>
        <end position="102"/>
    </location>
</feature>
<dbReference type="STRING" id="313368.SAMN04488012_1266"/>
<dbReference type="Pfam" id="PF12680">
    <property type="entry name" value="SnoaL_2"/>
    <property type="match status" value="1"/>
</dbReference>
<keyword evidence="11" id="KW-1185">Reference proteome</keyword>
<reference evidence="10 11" key="1">
    <citation type="submission" date="2016-11" db="EMBL/GenBank/DDBJ databases">
        <authorList>
            <person name="Jaros S."/>
            <person name="Januszkiewicz K."/>
            <person name="Wedrychowicz H."/>
        </authorList>
    </citation>
    <scope>NUCLEOTIDE SEQUENCE [LARGE SCALE GENOMIC DNA]</scope>
    <source>
        <strain evidence="10 11">DSM 26892</strain>
    </source>
</reference>
<evidence type="ECO:0000313" key="10">
    <source>
        <dbReference type="EMBL" id="SHJ81649.1"/>
    </source>
</evidence>
<comment type="caution">
    <text evidence="8">Lacks conserved residue(s) required for the propagation of feature annotation.</text>
</comment>
<evidence type="ECO:0000256" key="4">
    <source>
        <dbReference type="ARBA" id="ARBA00022475"/>
    </source>
</evidence>
<dbReference type="Gene3D" id="3.10.450.50">
    <property type="match status" value="1"/>
</dbReference>
<dbReference type="AlphaFoldDB" id="A0A1M6MDY2"/>
<organism evidence="10 11">
    <name type="scientific">Palleronia salina</name>
    <dbReference type="NCBI Taxonomy" id="313368"/>
    <lineage>
        <taxon>Bacteria</taxon>
        <taxon>Pseudomonadati</taxon>
        <taxon>Pseudomonadota</taxon>
        <taxon>Alphaproteobacteria</taxon>
        <taxon>Rhodobacterales</taxon>
        <taxon>Roseobacteraceae</taxon>
        <taxon>Palleronia</taxon>
    </lineage>
</organism>
<sequence>MTNPDADDAGHGRQVQDAHVVWRRIFLSRDWDALPELLADDVTYHSPADPMPLRGKDAFVASLQQSFGLFEDFEYAREFAGDDGHVLEFRGRVGELPTLGGALIGAAVFILVLRRKQAEDAGKPRFSVSDLVPYCLLLLLVLVTRLISPVRQAVGDLTLSWSLEGGYEGTFQPFYHPGTLLFLTLFLSALFTGRGRFLPGAVSAAMRRLFPVSVALLVMLALSRLMVHADMIASLAAAAAGVGQAWPLLAPYVGVLGTFITGSATSSNILFTEFQVSTAHSVDVPPAILVAAHGFGLAIGNIVAPHNIIAGSATVGLIGREGEALASTLRPCLIYAAIGG</sequence>
<feature type="transmembrane region" description="Helical" evidence="8">
    <location>
        <begin position="249"/>
        <end position="271"/>
    </location>
</feature>
<feature type="transmembrane region" description="Helical" evidence="8">
    <location>
        <begin position="209"/>
        <end position="229"/>
    </location>
</feature>
<name>A0A1M6MDY2_9RHOB</name>
<keyword evidence="4" id="KW-1003">Cell membrane</keyword>
<accession>A0A1M6MDY2</accession>
<comment type="subcellular location">
    <subcellularLocation>
        <location evidence="8">Cell inner membrane</location>
        <topology evidence="8">Multi-pass membrane protein</topology>
    </subcellularLocation>
    <subcellularLocation>
        <location evidence="1">Cell membrane</location>
        <topology evidence="1">Multi-pass membrane protein</topology>
    </subcellularLocation>
</comment>